<dbReference type="RefSeq" id="WP_060776548.1">
    <property type="nucleotide sequence ID" value="NZ_CP014159.1"/>
</dbReference>
<evidence type="ECO:0000256" key="2">
    <source>
        <dbReference type="ARBA" id="ARBA00006706"/>
    </source>
</evidence>
<dbReference type="Proteomes" id="UP000234775">
    <property type="component" value="Unassembled WGS sequence"/>
</dbReference>
<dbReference type="PROSITE" id="PS00444">
    <property type="entry name" value="POLYPRENYL_SYNTHASE_2"/>
    <property type="match status" value="1"/>
</dbReference>
<dbReference type="Pfam" id="PF00348">
    <property type="entry name" value="polyprenyl_synt"/>
    <property type="match status" value="1"/>
</dbReference>
<comment type="cofactor">
    <cofactor evidence="1">
        <name>Mg(2+)</name>
        <dbReference type="ChEBI" id="CHEBI:18420"/>
    </cofactor>
</comment>
<keyword evidence="3 6" id="KW-0808">Transferase</keyword>
<dbReference type="GO" id="GO:0008299">
    <property type="term" value="P:isoprenoid biosynthetic process"/>
    <property type="evidence" value="ECO:0007669"/>
    <property type="project" value="InterPro"/>
</dbReference>
<evidence type="ECO:0000256" key="6">
    <source>
        <dbReference type="RuleBase" id="RU004466"/>
    </source>
</evidence>
<dbReference type="InterPro" id="IPR033749">
    <property type="entry name" value="Polyprenyl_synt_CS"/>
</dbReference>
<reference evidence="7 8" key="1">
    <citation type="submission" date="2017-12" db="EMBL/GenBank/DDBJ databases">
        <title>Phylogenetic diversity of female urinary microbiome.</title>
        <authorList>
            <person name="Thomas-White K."/>
            <person name="Wolfe A.J."/>
        </authorList>
    </citation>
    <scope>NUCLEOTIDE SEQUENCE [LARGE SCALE GENOMIC DNA]</scope>
    <source>
        <strain evidence="7 8">UMB0844</strain>
    </source>
</reference>
<evidence type="ECO:0000256" key="3">
    <source>
        <dbReference type="ARBA" id="ARBA00022679"/>
    </source>
</evidence>
<sequence length="343" mass="39065">MSGRALSECQEQKVKREAFLHPIWEEYPKINADLFAVRSLMHTQLKVSVPDIQAKIDQYIDAGGKYLRSGLCLIFSAHQNEDRSSVFEKAAALEILHLATLVHDDVIDLSPERRGITTLQVEKSNRIAIYAGDYLLAYAGRLFLKNYVKADFSLTTKYGIEGILRGEIRQELDRYNLHGSFRQYLKRIQGKTALIFGLACASGLDFSVSNLHELKQAFYVGNQIGLAFQLLDDLADFRSMNQSQGKPLLQDVKNGIYTAPILILRDRIGEERLATILPKSREQWTEDQQKELLTLMDEEKVLDRVERLIKSYVLKAKNRTKKAFGEDLVNQLAPLLDRIFSGQ</sequence>
<dbReference type="GO" id="GO:0046872">
    <property type="term" value="F:metal ion binding"/>
    <property type="evidence" value="ECO:0007669"/>
    <property type="project" value="UniProtKB-KW"/>
</dbReference>
<gene>
    <name evidence="7" type="ORF">CYJ27_00640</name>
</gene>
<dbReference type="PANTHER" id="PTHR12001">
    <property type="entry name" value="GERANYLGERANYL PYROPHOSPHATE SYNTHASE"/>
    <property type="match status" value="1"/>
</dbReference>
<dbReference type="AlphaFoldDB" id="A0A0X8F7U0"/>
<keyword evidence="8" id="KW-1185">Reference proteome</keyword>
<keyword evidence="4" id="KW-0479">Metal-binding</keyword>
<evidence type="ECO:0000313" key="8">
    <source>
        <dbReference type="Proteomes" id="UP000234775"/>
    </source>
</evidence>
<comment type="similarity">
    <text evidence="2 6">Belongs to the FPP/GGPP synthase family.</text>
</comment>
<dbReference type="Gene3D" id="1.10.600.10">
    <property type="entry name" value="Farnesyl Diphosphate Synthase"/>
    <property type="match status" value="1"/>
</dbReference>
<keyword evidence="5" id="KW-0460">Magnesium</keyword>
<dbReference type="GO" id="GO:0004659">
    <property type="term" value="F:prenyltransferase activity"/>
    <property type="evidence" value="ECO:0007669"/>
    <property type="project" value="InterPro"/>
</dbReference>
<dbReference type="KEGG" id="acg:AWM71_02685"/>
<name>A0A0X8F7U0_9LACT</name>
<accession>A0A0X8F7U0</accession>
<protein>
    <submittedName>
        <fullName evidence="7">Polyprenyl synthetase</fullName>
    </submittedName>
</protein>
<dbReference type="InterPro" id="IPR008949">
    <property type="entry name" value="Isoprenoid_synthase_dom_sf"/>
</dbReference>
<dbReference type="PROSITE" id="PS00723">
    <property type="entry name" value="POLYPRENYL_SYNTHASE_1"/>
    <property type="match status" value="1"/>
</dbReference>
<evidence type="ECO:0000256" key="5">
    <source>
        <dbReference type="ARBA" id="ARBA00022842"/>
    </source>
</evidence>
<evidence type="ECO:0000256" key="4">
    <source>
        <dbReference type="ARBA" id="ARBA00022723"/>
    </source>
</evidence>
<organism evidence="7 8">
    <name type="scientific">Aerococcus christensenii</name>
    <dbReference type="NCBI Taxonomy" id="87541"/>
    <lineage>
        <taxon>Bacteria</taxon>
        <taxon>Bacillati</taxon>
        <taxon>Bacillota</taxon>
        <taxon>Bacilli</taxon>
        <taxon>Lactobacillales</taxon>
        <taxon>Aerococcaceae</taxon>
        <taxon>Aerococcus</taxon>
    </lineage>
</organism>
<evidence type="ECO:0000313" key="7">
    <source>
        <dbReference type="EMBL" id="PKY91980.1"/>
    </source>
</evidence>
<dbReference type="InterPro" id="IPR000092">
    <property type="entry name" value="Polyprenyl_synt"/>
</dbReference>
<proteinExistence type="inferred from homology"/>
<comment type="caution">
    <text evidence="7">The sequence shown here is derived from an EMBL/GenBank/DDBJ whole genome shotgun (WGS) entry which is preliminary data.</text>
</comment>
<dbReference type="SUPFAM" id="SSF48576">
    <property type="entry name" value="Terpenoid synthases"/>
    <property type="match status" value="1"/>
</dbReference>
<evidence type="ECO:0000256" key="1">
    <source>
        <dbReference type="ARBA" id="ARBA00001946"/>
    </source>
</evidence>
<dbReference type="PANTHER" id="PTHR12001:SF69">
    <property type="entry name" value="ALL TRANS-POLYPRENYL-DIPHOSPHATE SYNTHASE PDSS1"/>
    <property type="match status" value="1"/>
</dbReference>
<dbReference type="EMBL" id="PKGZ01000001">
    <property type="protein sequence ID" value="PKY91980.1"/>
    <property type="molecule type" value="Genomic_DNA"/>
</dbReference>